<keyword evidence="11" id="KW-1133">Transmembrane helix</keyword>
<dbReference type="GO" id="GO:0005886">
    <property type="term" value="C:plasma membrane"/>
    <property type="evidence" value="ECO:0007669"/>
    <property type="project" value="UniProtKB-SubCell"/>
</dbReference>
<evidence type="ECO:0000313" key="12">
    <source>
        <dbReference type="EMBL" id="ODQ69503.1"/>
    </source>
</evidence>
<keyword evidence="4 10" id="KW-0336">GPI-anchor</keyword>
<sequence length="466" mass="49932">MKFETVVLSALAAASVALADLNPIVVKGNAFFDSVTGDRFYIKGVDYQPPDANGETSDPLMDYNVCSRDVPYIKALGMNTIRVYHVDNAVDHSACMQLLQDNGIYLLLDVATAEQAISRDYPMYSYNYVLLQHNFATIDAFSNYTNVLGFVAANEVVNAVNTTDTATVLKAVIRDMKQYISMRSPRTIPVGYCAADVAENRYQLAHYLNCGDASERAEFFGLNDYSWCGSSSYTVSGYNQKVANFNNYSIPLFFSEYGCNLVEPREFREVQAIYSSQMIPVFSGGLVYEYIQEANNYGLVEVSSDLKNVTPLEDYYNLQFQFNNTQLPSGDGGYHANNNASECPAYVKGLWEANDTLPSMPAQASQYLTAGAGTPLGTDGPSNQWVPNSVLGSAASSSAASATSTVSSTGSASSSSSNSAGSSTASAAASQGAAVANVLRRGAGLSSFVAPVIVVALSFAFGLVAF</sequence>
<feature type="signal peptide" evidence="10">
    <location>
        <begin position="1"/>
        <end position="19"/>
    </location>
</feature>
<feature type="chain" id="PRO_5009027359" description="1,3-beta-glucanosyltransferase" evidence="10">
    <location>
        <begin position="20"/>
        <end position="466"/>
    </location>
</feature>
<reference evidence="12 13" key="1">
    <citation type="journal article" date="2016" name="Proc. Natl. Acad. Sci. U.S.A.">
        <title>Comparative genomics of biotechnologically important yeasts.</title>
        <authorList>
            <person name="Riley R."/>
            <person name="Haridas S."/>
            <person name="Wolfe K.H."/>
            <person name="Lopes M.R."/>
            <person name="Hittinger C.T."/>
            <person name="Goeker M."/>
            <person name="Salamov A.A."/>
            <person name="Wisecaver J.H."/>
            <person name="Long T.M."/>
            <person name="Calvey C.H."/>
            <person name="Aerts A.L."/>
            <person name="Barry K.W."/>
            <person name="Choi C."/>
            <person name="Clum A."/>
            <person name="Coughlan A.Y."/>
            <person name="Deshpande S."/>
            <person name="Douglass A.P."/>
            <person name="Hanson S.J."/>
            <person name="Klenk H.-P."/>
            <person name="LaButti K.M."/>
            <person name="Lapidus A."/>
            <person name="Lindquist E.A."/>
            <person name="Lipzen A.M."/>
            <person name="Meier-Kolthoff J.P."/>
            <person name="Ohm R.A."/>
            <person name="Otillar R.P."/>
            <person name="Pangilinan J.L."/>
            <person name="Peng Y."/>
            <person name="Rokas A."/>
            <person name="Rosa C.A."/>
            <person name="Scheuner C."/>
            <person name="Sibirny A.A."/>
            <person name="Slot J.C."/>
            <person name="Stielow J.B."/>
            <person name="Sun H."/>
            <person name="Kurtzman C.P."/>
            <person name="Blackwell M."/>
            <person name="Grigoriev I.V."/>
            <person name="Jeffries T.W."/>
        </authorList>
    </citation>
    <scope>NUCLEOTIDE SEQUENCE [LARGE SCALE GENOMIC DNA]</scope>
    <source>
        <strain evidence="12 13">NRRL Y-11557</strain>
    </source>
</reference>
<evidence type="ECO:0000256" key="1">
    <source>
        <dbReference type="ARBA" id="ARBA00004196"/>
    </source>
</evidence>
<dbReference type="Pfam" id="PF03198">
    <property type="entry name" value="Glyco_hydro_72"/>
    <property type="match status" value="1"/>
</dbReference>
<dbReference type="EC" id="2.4.1.-" evidence="10"/>
<dbReference type="GO" id="GO:0098552">
    <property type="term" value="C:side of membrane"/>
    <property type="evidence" value="ECO:0007669"/>
    <property type="project" value="UniProtKB-KW"/>
</dbReference>
<keyword evidence="6 10" id="KW-0732">Signal</keyword>
<evidence type="ECO:0000256" key="5">
    <source>
        <dbReference type="ARBA" id="ARBA00022679"/>
    </source>
</evidence>
<dbReference type="InterPro" id="IPR017853">
    <property type="entry name" value="GH"/>
</dbReference>
<dbReference type="GO" id="GO:0071970">
    <property type="term" value="P:fungal-type cell wall (1-&gt;3)-beta-D-glucan biosynthetic process"/>
    <property type="evidence" value="ECO:0007669"/>
    <property type="project" value="TreeGrafter"/>
</dbReference>
<dbReference type="PANTHER" id="PTHR31468:SF5">
    <property type="entry name" value="1,3-BETA-GLUCANOSYLTRANSFERASE GAS5"/>
    <property type="match status" value="1"/>
</dbReference>
<protein>
    <recommendedName>
        <fullName evidence="10">1,3-beta-glucanosyltransferase</fullName>
        <ecNumber evidence="10">2.4.1.-</ecNumber>
    </recommendedName>
</protein>
<keyword evidence="9 10" id="KW-0449">Lipoprotein</keyword>
<keyword evidence="5 10" id="KW-0808">Transferase</keyword>
<keyword evidence="11" id="KW-0812">Transmembrane</keyword>
<dbReference type="SUPFAM" id="SSF51445">
    <property type="entry name" value="(Trans)glycosidases"/>
    <property type="match status" value="1"/>
</dbReference>
<evidence type="ECO:0000256" key="4">
    <source>
        <dbReference type="ARBA" id="ARBA00022622"/>
    </source>
</evidence>
<evidence type="ECO:0000256" key="9">
    <source>
        <dbReference type="ARBA" id="ARBA00023288"/>
    </source>
</evidence>
<keyword evidence="7 10" id="KW-0472">Membrane</keyword>
<evidence type="ECO:0000256" key="10">
    <source>
        <dbReference type="RuleBase" id="RU361209"/>
    </source>
</evidence>
<dbReference type="STRING" id="675824.A0A1E3PVQ3"/>
<comment type="similarity">
    <text evidence="3 10">Belongs to the glycosyl hydrolase 72 family.</text>
</comment>
<keyword evidence="13" id="KW-1185">Reference proteome</keyword>
<evidence type="ECO:0000256" key="2">
    <source>
        <dbReference type="ARBA" id="ARBA00004589"/>
    </source>
</evidence>
<accession>A0A1E3PVQ3</accession>
<evidence type="ECO:0000313" key="13">
    <source>
        <dbReference type="Proteomes" id="UP000094385"/>
    </source>
</evidence>
<evidence type="ECO:0000256" key="11">
    <source>
        <dbReference type="SAM" id="Phobius"/>
    </source>
</evidence>
<dbReference type="Gene3D" id="3.20.20.80">
    <property type="entry name" value="Glycosidases"/>
    <property type="match status" value="1"/>
</dbReference>
<dbReference type="InterPro" id="IPR004886">
    <property type="entry name" value="Glucanosyltransferase"/>
</dbReference>
<dbReference type="OrthoDB" id="421038at2759"/>
<proteinExistence type="inferred from homology"/>
<evidence type="ECO:0000256" key="3">
    <source>
        <dbReference type="ARBA" id="ARBA00007528"/>
    </source>
</evidence>
<comment type="subcellular location">
    <subcellularLocation>
        <location evidence="1">Cell envelope</location>
    </subcellularLocation>
    <subcellularLocation>
        <location evidence="10">Cell membrane</location>
        <topology evidence="10">Lipid-anchor</topology>
        <topology evidence="10">GPI-anchor</topology>
    </subcellularLocation>
    <subcellularLocation>
        <location evidence="2">Membrane</location>
        <topology evidence="2">Lipid-anchor</topology>
        <topology evidence="2">GPI-anchor</topology>
    </subcellularLocation>
</comment>
<dbReference type="EMBL" id="KV454303">
    <property type="protein sequence ID" value="ODQ69503.1"/>
    <property type="molecule type" value="Genomic_DNA"/>
</dbReference>
<gene>
    <name evidence="12" type="ORF">LIPSTDRAFT_75734</name>
</gene>
<dbReference type="GO" id="GO:0031505">
    <property type="term" value="P:fungal-type cell wall organization"/>
    <property type="evidence" value="ECO:0007669"/>
    <property type="project" value="TreeGrafter"/>
</dbReference>
<evidence type="ECO:0000256" key="6">
    <source>
        <dbReference type="ARBA" id="ARBA00022729"/>
    </source>
</evidence>
<evidence type="ECO:0000256" key="7">
    <source>
        <dbReference type="ARBA" id="ARBA00023136"/>
    </source>
</evidence>
<feature type="transmembrane region" description="Helical" evidence="11">
    <location>
        <begin position="445"/>
        <end position="465"/>
    </location>
</feature>
<evidence type="ECO:0000256" key="8">
    <source>
        <dbReference type="ARBA" id="ARBA00023180"/>
    </source>
</evidence>
<dbReference type="GO" id="GO:0042124">
    <property type="term" value="F:1,3-beta-glucanosyltransferase activity"/>
    <property type="evidence" value="ECO:0007669"/>
    <property type="project" value="TreeGrafter"/>
</dbReference>
<dbReference type="PANTHER" id="PTHR31468">
    <property type="entry name" value="1,3-BETA-GLUCANOSYLTRANSFERASE GAS1"/>
    <property type="match status" value="1"/>
</dbReference>
<dbReference type="Proteomes" id="UP000094385">
    <property type="component" value="Unassembled WGS sequence"/>
</dbReference>
<dbReference type="AlphaFoldDB" id="A0A1E3PVQ3"/>
<comment type="function">
    <text evidence="10">Splits internally a 1,3-beta-glucan molecule and transfers the newly generated reducing end (the donor) to the non-reducing end of another 1,3-beta-glucan molecule (the acceptor) forming a 1,3-beta linkage, resulting in the elongation of 1,3-beta-glucan chains in the cell wall.</text>
</comment>
<organism evidence="12 13">
    <name type="scientific">Lipomyces starkeyi NRRL Y-11557</name>
    <dbReference type="NCBI Taxonomy" id="675824"/>
    <lineage>
        <taxon>Eukaryota</taxon>
        <taxon>Fungi</taxon>
        <taxon>Dikarya</taxon>
        <taxon>Ascomycota</taxon>
        <taxon>Saccharomycotina</taxon>
        <taxon>Lipomycetes</taxon>
        <taxon>Lipomycetales</taxon>
        <taxon>Lipomycetaceae</taxon>
        <taxon>Lipomyces</taxon>
    </lineage>
</organism>
<keyword evidence="8" id="KW-0325">Glycoprotein</keyword>
<name>A0A1E3PVQ3_LIPST</name>